<dbReference type="InterPro" id="IPR031822">
    <property type="entry name" value="AdHead_fibreRBD"/>
</dbReference>
<proteinExistence type="predicted"/>
<feature type="domain" description="Avian adenovirus fibre N-terminal" evidence="2">
    <location>
        <begin position="168"/>
        <end position="201"/>
    </location>
</feature>
<feature type="domain" description="Fiber protein 1 C-terminal" evidence="3">
    <location>
        <begin position="208"/>
        <end position="397"/>
    </location>
</feature>
<feature type="domain" description="Avian adenovirus fibre N-terminal" evidence="2">
    <location>
        <begin position="99"/>
        <end position="158"/>
    </location>
</feature>
<dbReference type="EMBL" id="X84724">
    <property type="protein sequence ID" value="CAA59210.1"/>
    <property type="molecule type" value="Genomic_DNA"/>
</dbReference>
<dbReference type="GO" id="GO:0019062">
    <property type="term" value="P:virion attachment to host cell"/>
    <property type="evidence" value="ECO:0007669"/>
    <property type="project" value="InterPro"/>
</dbReference>
<evidence type="ECO:0000256" key="1">
    <source>
        <dbReference type="SAM" id="MobiDB-lite"/>
    </source>
</evidence>
<protein>
    <submittedName>
        <fullName evidence="4">Short fiber</fullName>
    </submittedName>
</protein>
<dbReference type="Pfam" id="PF06536">
    <property type="entry name" value="Av_adeno_fibre"/>
    <property type="match status" value="2"/>
</dbReference>
<feature type="region of interest" description="Disordered" evidence="1">
    <location>
        <begin position="1"/>
        <end position="22"/>
    </location>
</feature>
<dbReference type="PIR" id="S59068">
    <property type="entry name" value="S59068"/>
</dbReference>
<evidence type="ECO:0000259" key="3">
    <source>
        <dbReference type="Pfam" id="PF16812"/>
    </source>
</evidence>
<organism evidence="4">
    <name type="scientific">Fowl adenovirus A serotype 1 (strain CELO / Phelps)</name>
    <name type="common">FAdV-1</name>
    <name type="synonym">Avian adenovirus gal1 (strain Phelps)</name>
    <dbReference type="NCBI Taxonomy" id="10553"/>
    <lineage>
        <taxon>Viruses</taxon>
        <taxon>Varidnaviria</taxon>
        <taxon>Bamfordvirae</taxon>
        <taxon>Preplasmiviricota</taxon>
        <taxon>Polisuviricotina</taxon>
        <taxon>Pharingeaviricetes</taxon>
        <taxon>Rowavirales</taxon>
        <taxon>Adenoviridae</taxon>
        <taxon>Aviadenovirus</taxon>
        <taxon>Aviadenovirus ventriculi</taxon>
        <taxon>Fowl aviadenovirus A</taxon>
    </lineage>
</organism>
<reference evidence="4" key="1">
    <citation type="journal article" date="1995" name="J. Mol. Biol.">
        <title>The avian adenovirus penton: two fibres and one base.</title>
        <authorList>
            <person name="Hess M."/>
            <person name="Cuzange A."/>
            <person name="Ruigrok R.W."/>
            <person name="Chroboczek J."/>
            <person name="Jacrot B."/>
        </authorList>
    </citation>
    <scope>NUCLEOTIDE SEQUENCE</scope>
    <source>
        <strain evidence="4">phelps</strain>
    </source>
</reference>
<dbReference type="Gene3D" id="2.60.90.30">
    <property type="entry name" value="Fiber protein 1, C-terminal domain"/>
    <property type="match status" value="1"/>
</dbReference>
<feature type="compositionally biased region" description="Basic and acidic residues" evidence="1">
    <location>
        <begin position="1"/>
        <end position="10"/>
    </location>
</feature>
<dbReference type="InterPro" id="IPR038486">
    <property type="entry name" value="Fiber_prot_C_sf"/>
</dbReference>
<dbReference type="Pfam" id="PF16812">
    <property type="entry name" value="AdHead_fibreRBD"/>
    <property type="match status" value="1"/>
</dbReference>
<name>Q64790_ADEG1</name>
<evidence type="ECO:0000259" key="2">
    <source>
        <dbReference type="Pfam" id="PF06536"/>
    </source>
</evidence>
<dbReference type="InterPro" id="IPR010537">
    <property type="entry name" value="Avian_adenovirus_fibre_N"/>
</dbReference>
<organismHost>
    <name type="scientific">Galliformes</name>
    <name type="common">landfowls</name>
    <dbReference type="NCBI Taxonomy" id="8976"/>
</organismHost>
<sequence>MADQKRKLADPDAEAPTGKMARAGPGELDLVYPFWYQVAAPTEITPPFLDPNGPLYSTDGLLNVRLTAPLVIIRQSNGNAIGVKTDGSITVNADGALQIGISTAGPLTTTANGIDLNIDPKTLVVDGSSGKNVLGVLLKGQGALQSSAQGIGVAVDESLQIVDNTLEVKVDAAGPLAVTAAGVGLQYDNTQFKVTNGTLQLYQAPTSSVAAFTSGTIGLSSPTGNFVSSSNNPFNGSYFLQQINTMGMLTTSLYVKVDTTTMGTRPTGAVNENARYFTVWVSSFLTQCNPSNIGQGTLEPSNISMTSFEPARNPISPPVFNMNQNIPYYASRFGVLESYRPIFTGSLNTGSIDVRMQVTPVLATNNTTYNLIAFTFQCASAGLFNPTVNGTVAIGPVVHTCRLPAPPLRSEQ</sequence>
<evidence type="ECO:0000313" key="4">
    <source>
        <dbReference type="EMBL" id="CAA59210.1"/>
    </source>
</evidence>
<accession>Q64790</accession>